<name>A0A6J5M293_9CAUD</name>
<organism evidence="2">
    <name type="scientific">uncultured Caudovirales phage</name>
    <dbReference type="NCBI Taxonomy" id="2100421"/>
    <lineage>
        <taxon>Viruses</taxon>
        <taxon>Duplodnaviria</taxon>
        <taxon>Heunggongvirae</taxon>
        <taxon>Uroviricota</taxon>
        <taxon>Caudoviricetes</taxon>
        <taxon>Peduoviridae</taxon>
        <taxon>Maltschvirus</taxon>
        <taxon>Maltschvirus maltsch</taxon>
    </lineage>
</organism>
<protein>
    <submittedName>
        <fullName evidence="2">Uncharacterized protein</fullName>
    </submittedName>
</protein>
<evidence type="ECO:0000256" key="1">
    <source>
        <dbReference type="SAM" id="MobiDB-lite"/>
    </source>
</evidence>
<feature type="region of interest" description="Disordered" evidence="1">
    <location>
        <begin position="664"/>
        <end position="691"/>
    </location>
</feature>
<dbReference type="EMBL" id="LR796359">
    <property type="protein sequence ID" value="CAB4139477.1"/>
    <property type="molecule type" value="Genomic_DNA"/>
</dbReference>
<sequence>MATDYSVQLRGVEGVASADPSTAMRAEQMRGEQVSSVISNASSTIFDAYKGFKEEEVRQDVQGDYDNLKWEMNAIKDAEQRNNSIAQVTERTPAAVKAFRDEQERLGQAVLQMPERASEWRMRSSKALREAIAKTPGMANTFRQVAQEITGIKDLDMYSVTNLYDEIDLVAKRQQQAQAAQQKAYEKGLEFFMKDTSGIGLMSNTQAAAAYAAMTDEQRLQIANGAFLTERAKKQNEELLKAGGEAIQNTITTIVADASLGNISLMNAQRVKLKEAGIDEAALVTGALTQEQRQNPRIRETLDSMATIHREHLDKRYKEALTAINGNQNIDATERRKATEYVQSWYKNSMENLQKHGVMGLLGAMVTSQEGDPYKTMQARLSIINSMRDALNLPQEVLTSLNAADEKMRGMARSSMEPQKLAAFDHVESLARSARSGVTDKQWWELVNKTNQNNASPTLEAPKTEVERTSFILVSEAANIEMRDANLAGTSNVPATLKAISAGFGMTERGEVLLTKFPGVLQQQVSLVPVSEREAFKDQVIRNFKNIVLREDGPASRAWENARAENEALTLRASKLVMLDPSGATPLKMGAVHKDTKPMSDYSGVSLTGPKTVNNFLTAVDTAIRVRAMVTNTDVRVLRKEFIDIFTKGKPSEVNRRFIADVASAAQQPEGNGATKEPSKKPLVSDWNQAR</sequence>
<gene>
    <name evidence="2" type="ORF">UFOVP336_49</name>
</gene>
<reference evidence="2" key="1">
    <citation type="submission" date="2020-04" db="EMBL/GenBank/DDBJ databases">
        <authorList>
            <person name="Chiriac C."/>
            <person name="Salcher M."/>
            <person name="Ghai R."/>
            <person name="Kavagutti S V."/>
        </authorList>
    </citation>
    <scope>NUCLEOTIDE SEQUENCE</scope>
</reference>
<proteinExistence type="predicted"/>
<accession>A0A6J5M293</accession>
<evidence type="ECO:0000313" key="2">
    <source>
        <dbReference type="EMBL" id="CAB4139477.1"/>
    </source>
</evidence>